<accession>A0A8K0TIK3</accession>
<dbReference type="Proteomes" id="UP000813385">
    <property type="component" value="Unassembled WGS sequence"/>
</dbReference>
<sequence>MLPTSVLSFLALGAASLVQGQTWPAPGTVPHDSLFPVPDTLGPNGAIIRKFQPLLHIAHGCQPYTAVNKNNQISGGLQDSGTTAGGCKDTSRGQTYARTMNLNGRFGIMYAWYWPKDQPADGNLVSGHRHDWESSVVWLNSQNVNGAIVAGAASGHGNFKRTGNPQRRGNNVKVEYFTSGGKNHELQFTNTEGRTYWIWDWDAMEPIVKSALNKGDFKSANCPFNDNNFANNMRAAF</sequence>
<feature type="chain" id="PRO_5035422458" evidence="3">
    <location>
        <begin position="21"/>
        <end position="237"/>
    </location>
</feature>
<comment type="caution">
    <text evidence="4">The sequence shown here is derived from an EMBL/GenBank/DDBJ whole genome shotgun (WGS) entry which is preliminary data.</text>
</comment>
<dbReference type="Pfam" id="PF05630">
    <property type="entry name" value="NPP1"/>
    <property type="match status" value="1"/>
</dbReference>
<comment type="similarity">
    <text evidence="1">Belongs to the Necrosis inducing protein (NPP1) family.</text>
</comment>
<keyword evidence="5" id="KW-1185">Reference proteome</keyword>
<dbReference type="OrthoDB" id="89086at2759"/>
<dbReference type="PANTHER" id="PTHR33657:SF8">
    <property type="entry name" value="DOMAIN PROTEIN, PUTATIVE (AFU_ORTHOLOGUE AFUA_5G00600)-RELATED"/>
    <property type="match status" value="1"/>
</dbReference>
<keyword evidence="2" id="KW-0843">Virulence</keyword>
<organism evidence="4 5">
    <name type="scientific">Plectosphaerella cucumerina</name>
    <dbReference type="NCBI Taxonomy" id="40658"/>
    <lineage>
        <taxon>Eukaryota</taxon>
        <taxon>Fungi</taxon>
        <taxon>Dikarya</taxon>
        <taxon>Ascomycota</taxon>
        <taxon>Pezizomycotina</taxon>
        <taxon>Sordariomycetes</taxon>
        <taxon>Hypocreomycetidae</taxon>
        <taxon>Glomerellales</taxon>
        <taxon>Plectosphaerellaceae</taxon>
        <taxon>Plectosphaerella</taxon>
    </lineage>
</organism>
<dbReference type="EMBL" id="JAGPXD010000002">
    <property type="protein sequence ID" value="KAH7367371.1"/>
    <property type="molecule type" value="Genomic_DNA"/>
</dbReference>
<evidence type="ECO:0000256" key="1">
    <source>
        <dbReference type="ARBA" id="ARBA00009520"/>
    </source>
</evidence>
<name>A0A8K0TIK3_9PEZI</name>
<dbReference type="InterPro" id="IPR008701">
    <property type="entry name" value="NPP1"/>
</dbReference>
<proteinExistence type="inferred from homology"/>
<feature type="signal peptide" evidence="3">
    <location>
        <begin position="1"/>
        <end position="20"/>
    </location>
</feature>
<keyword evidence="3" id="KW-0732">Signal</keyword>
<evidence type="ECO:0000256" key="3">
    <source>
        <dbReference type="SAM" id="SignalP"/>
    </source>
</evidence>
<dbReference type="PANTHER" id="PTHR33657">
    <property type="entry name" value="DOMAIN PROTEIN, PUTATIVE (AFU_ORTHOLOGUE AFUA_5G00600)-RELATED"/>
    <property type="match status" value="1"/>
</dbReference>
<evidence type="ECO:0000256" key="2">
    <source>
        <dbReference type="ARBA" id="ARBA00023026"/>
    </source>
</evidence>
<dbReference type="PIRSF" id="PIRSF029958">
    <property type="entry name" value="Necrosis-inducing_protein"/>
    <property type="match status" value="1"/>
</dbReference>
<evidence type="ECO:0000313" key="5">
    <source>
        <dbReference type="Proteomes" id="UP000813385"/>
    </source>
</evidence>
<evidence type="ECO:0000313" key="4">
    <source>
        <dbReference type="EMBL" id="KAH7367371.1"/>
    </source>
</evidence>
<reference evidence="4" key="1">
    <citation type="journal article" date="2021" name="Nat. Commun.">
        <title>Genetic determinants of endophytism in the Arabidopsis root mycobiome.</title>
        <authorList>
            <person name="Mesny F."/>
            <person name="Miyauchi S."/>
            <person name="Thiergart T."/>
            <person name="Pickel B."/>
            <person name="Atanasova L."/>
            <person name="Karlsson M."/>
            <person name="Huettel B."/>
            <person name="Barry K.W."/>
            <person name="Haridas S."/>
            <person name="Chen C."/>
            <person name="Bauer D."/>
            <person name="Andreopoulos W."/>
            <person name="Pangilinan J."/>
            <person name="LaButti K."/>
            <person name="Riley R."/>
            <person name="Lipzen A."/>
            <person name="Clum A."/>
            <person name="Drula E."/>
            <person name="Henrissat B."/>
            <person name="Kohler A."/>
            <person name="Grigoriev I.V."/>
            <person name="Martin F.M."/>
            <person name="Hacquard S."/>
        </authorList>
    </citation>
    <scope>NUCLEOTIDE SEQUENCE</scope>
    <source>
        <strain evidence="4">MPI-CAGE-AT-0016</strain>
    </source>
</reference>
<dbReference type="AlphaFoldDB" id="A0A8K0TIK3"/>
<protein>
    <submittedName>
        <fullName evidence="4">Necrosis and ethylene-inducing protein and ethylene inducing peptide</fullName>
    </submittedName>
</protein>
<gene>
    <name evidence="4" type="ORF">B0T11DRAFT_295191</name>
</gene>